<dbReference type="OrthoDB" id="255482at2"/>
<feature type="transmembrane region" description="Helical" evidence="6">
    <location>
        <begin position="154"/>
        <end position="173"/>
    </location>
</feature>
<keyword evidence="4 6" id="KW-1133">Transmembrane helix</keyword>
<feature type="transmembrane region" description="Helical" evidence="6">
    <location>
        <begin position="355"/>
        <end position="375"/>
    </location>
</feature>
<dbReference type="Proteomes" id="UP000078459">
    <property type="component" value="Unassembled WGS sequence"/>
</dbReference>
<organism evidence="7 8">
    <name type="scientific">Pedobacter psychrophilus</name>
    <dbReference type="NCBI Taxonomy" id="1826909"/>
    <lineage>
        <taxon>Bacteria</taxon>
        <taxon>Pseudomonadati</taxon>
        <taxon>Bacteroidota</taxon>
        <taxon>Sphingobacteriia</taxon>
        <taxon>Sphingobacteriales</taxon>
        <taxon>Sphingobacteriaceae</taxon>
        <taxon>Pedobacter</taxon>
    </lineage>
</organism>
<keyword evidence="8" id="KW-1185">Reference proteome</keyword>
<evidence type="ECO:0000256" key="4">
    <source>
        <dbReference type="ARBA" id="ARBA00022989"/>
    </source>
</evidence>
<reference evidence="7 8" key="2">
    <citation type="submission" date="2016-06" db="EMBL/GenBank/DDBJ databases">
        <title>Pedobacter psychrophilus sp. nov., isolated from Antarctic fragmentary rock.</title>
        <authorList>
            <person name="Svec P."/>
        </authorList>
    </citation>
    <scope>NUCLEOTIDE SEQUENCE [LARGE SCALE GENOMIC DNA]</scope>
    <source>
        <strain evidence="7 8">CCM 8644</strain>
    </source>
</reference>
<feature type="transmembrane region" description="Helical" evidence="6">
    <location>
        <begin position="446"/>
        <end position="468"/>
    </location>
</feature>
<dbReference type="PANTHER" id="PTHR43652">
    <property type="entry name" value="BASIC AMINO ACID ANTIPORTER YFCC-RELATED"/>
    <property type="match status" value="1"/>
</dbReference>
<evidence type="ECO:0000256" key="1">
    <source>
        <dbReference type="ARBA" id="ARBA00004651"/>
    </source>
</evidence>
<feature type="transmembrane region" description="Helical" evidence="6">
    <location>
        <begin position="179"/>
        <end position="203"/>
    </location>
</feature>
<keyword evidence="5 6" id="KW-0472">Membrane</keyword>
<comment type="caution">
    <text evidence="7">The sequence shown here is derived from an EMBL/GenBank/DDBJ whole genome shotgun (WGS) entry which is preliminary data.</text>
</comment>
<evidence type="ECO:0000256" key="5">
    <source>
        <dbReference type="ARBA" id="ARBA00023136"/>
    </source>
</evidence>
<feature type="transmembrane region" description="Helical" evidence="6">
    <location>
        <begin position="235"/>
        <end position="254"/>
    </location>
</feature>
<evidence type="ECO:0000313" key="7">
    <source>
        <dbReference type="EMBL" id="OAQ39737.1"/>
    </source>
</evidence>
<dbReference type="InterPro" id="IPR018385">
    <property type="entry name" value="C4_dicarb_anaerob_car-like"/>
</dbReference>
<evidence type="ECO:0000256" key="6">
    <source>
        <dbReference type="SAM" id="Phobius"/>
    </source>
</evidence>
<feature type="transmembrane region" description="Helical" evidence="6">
    <location>
        <begin position="422"/>
        <end position="440"/>
    </location>
</feature>
<dbReference type="InterPro" id="IPR051679">
    <property type="entry name" value="DASS-Related_Transporters"/>
</dbReference>
<comment type="subcellular location">
    <subcellularLocation>
        <location evidence="1">Cell membrane</location>
        <topology evidence="1">Multi-pass membrane protein</topology>
    </subcellularLocation>
</comment>
<protein>
    <recommendedName>
        <fullName evidence="9">C4-dicarboxylate ABC transporter</fullName>
    </recommendedName>
</protein>
<dbReference type="Pfam" id="PF03606">
    <property type="entry name" value="DcuC"/>
    <property type="match status" value="1"/>
</dbReference>
<dbReference type="AlphaFoldDB" id="A0A179DFB0"/>
<name>A0A179DFB0_9SPHI</name>
<accession>A0A179DFB0</accession>
<feature type="transmembrane region" description="Helical" evidence="6">
    <location>
        <begin position="210"/>
        <end position="229"/>
    </location>
</feature>
<gene>
    <name evidence="7" type="ORF">A5893_09150</name>
</gene>
<evidence type="ECO:0000313" key="8">
    <source>
        <dbReference type="Proteomes" id="UP000078459"/>
    </source>
</evidence>
<proteinExistence type="predicted"/>
<dbReference type="RefSeq" id="WP_068822354.1">
    <property type="nucleotide sequence ID" value="NZ_LWHJ01000027.1"/>
</dbReference>
<dbReference type="EMBL" id="LWHJ01000027">
    <property type="protein sequence ID" value="OAQ39737.1"/>
    <property type="molecule type" value="Genomic_DNA"/>
</dbReference>
<dbReference type="GO" id="GO:0005886">
    <property type="term" value="C:plasma membrane"/>
    <property type="evidence" value="ECO:0007669"/>
    <property type="project" value="UniProtKB-SubCell"/>
</dbReference>
<sequence>MKIISAKSLPTPLTLMMLVIIVAAITTWLLPAGEYSKLSSQDNKSFVVSSPTETISLPFTQKTLDSLSIKIPLQKFVNGDIRKPISVPNTYQKLESKPQGFLDVLEAPIKGVIDSIDIILFILFIGGFMSVFNKTNALFNGVKYLGQSMKGKEKLLIIILTSIFSFLGASYGMDVEAIVFYPVLVPLFIAAGYDLIVPLAIVFGGTCTGTIASFSNPFAVIIASNSAGINWTDGLYERILFFVIATTILIWYILRYAAKIKKDPTKSISHQIDGVIKSAFEFDIDLDAKAISLNAKTKILLSIFFLTFTSMIVGIVFFNWWTLEMSALFLGSAILVGIIERIGEKTFVNEFVKGAEGLLSVALIVGLARGVTIILNEGFVGDSILFYASNVVQHFSPSVFIIGVMLFYFFFAIFVSSSSGMAVLTMPIIGALAIILNLPGREIVNSYLFGIGIMFLISPTGSVFPALLMVQVSYKAWLKFIMPFVFIMMILSAIFLVVGIGF</sequence>
<keyword evidence="2" id="KW-1003">Cell membrane</keyword>
<feature type="transmembrane region" description="Helical" evidence="6">
    <location>
        <begin position="112"/>
        <end position="133"/>
    </location>
</feature>
<evidence type="ECO:0000256" key="2">
    <source>
        <dbReference type="ARBA" id="ARBA00022475"/>
    </source>
</evidence>
<dbReference type="PANTHER" id="PTHR43652:SF6">
    <property type="entry name" value="ARGININE REPRESSOR"/>
    <property type="match status" value="1"/>
</dbReference>
<keyword evidence="3 6" id="KW-0812">Transmembrane</keyword>
<feature type="transmembrane region" description="Helical" evidence="6">
    <location>
        <begin position="480"/>
        <end position="500"/>
    </location>
</feature>
<feature type="transmembrane region" description="Helical" evidence="6">
    <location>
        <begin position="299"/>
        <end position="321"/>
    </location>
</feature>
<evidence type="ECO:0000256" key="3">
    <source>
        <dbReference type="ARBA" id="ARBA00022692"/>
    </source>
</evidence>
<dbReference type="STRING" id="1826909.A5893_09150"/>
<evidence type="ECO:0008006" key="9">
    <source>
        <dbReference type="Google" id="ProtNLM"/>
    </source>
</evidence>
<feature type="transmembrane region" description="Helical" evidence="6">
    <location>
        <begin position="12"/>
        <end position="30"/>
    </location>
</feature>
<feature type="transmembrane region" description="Helical" evidence="6">
    <location>
        <begin position="395"/>
        <end position="415"/>
    </location>
</feature>
<reference evidence="7 8" key="1">
    <citation type="submission" date="2016-04" db="EMBL/GenBank/DDBJ databases">
        <authorList>
            <person name="Evans L.H."/>
            <person name="Alamgir A."/>
            <person name="Owens N."/>
            <person name="Weber N.D."/>
            <person name="Virtaneva K."/>
            <person name="Barbian K."/>
            <person name="Babar A."/>
            <person name="Rosenke K."/>
        </authorList>
    </citation>
    <scope>NUCLEOTIDE SEQUENCE [LARGE SCALE GENOMIC DNA]</scope>
    <source>
        <strain evidence="7 8">CCM 8644</strain>
    </source>
</reference>